<keyword evidence="3" id="KW-0507">mRNA processing</keyword>
<evidence type="ECO:0000256" key="4">
    <source>
        <dbReference type="ARBA" id="ARBA00023015"/>
    </source>
</evidence>
<feature type="region of interest" description="Disordered" evidence="9">
    <location>
        <begin position="55"/>
        <end position="76"/>
    </location>
</feature>
<keyword evidence="4" id="KW-0805">Transcription regulation</keyword>
<feature type="compositionally biased region" description="Basic and acidic residues" evidence="9">
    <location>
        <begin position="202"/>
        <end position="219"/>
    </location>
</feature>
<feature type="region of interest" description="Disordered" evidence="9">
    <location>
        <begin position="187"/>
        <end position="219"/>
    </location>
</feature>
<reference evidence="11 12" key="1">
    <citation type="submission" date="2023-01" db="EMBL/GenBank/DDBJ databases">
        <authorList>
            <person name="Kreplak J."/>
        </authorList>
    </citation>
    <scope>NUCLEOTIDE SEQUENCE [LARGE SCALE GENOMIC DNA]</scope>
</reference>
<dbReference type="Proteomes" id="UP001157006">
    <property type="component" value="Chromosome 4"/>
</dbReference>
<dbReference type="PANTHER" id="PTHR12707">
    <property type="entry name" value="PINN"/>
    <property type="match status" value="1"/>
</dbReference>
<keyword evidence="7" id="KW-0539">Nucleus</keyword>
<sequence>MGSTAAAEKTEQELRREIDELLRQQREITERLRDPRGLRKGALPAPVLRNNAIRQHSFLRPGVDNNDSEDQPPTKRRLSSAIVKLEEGELVEDVDAVNTKDSTYKSENGNATAGQNDVNRFNSHQSGLSRRDGYQRNSKAFDIPTSEHVPRVLPKNEDPSLVNRNKRMLGQLLGTLEKFRKEDKQLSGTEAYMRRSNSLQRAEQRAREESERLRKEEREQIAEKRRRDLTLRARVAAKTEEKKLELLFLRWSEHHKRLSNFIRTKAEPPIYYMPNMPLDEDATSAEKRIDEDFLEWKNARREELSEYQKQIGDQYLANVEKDLERWQNARNARKVNSNDQNLQETMNKGIENGEYLCVESDLEGKKISNVSKGESFSISKIWLWPRKGKFSSSSLEAHNGMALPSYLFRDFQHHQFLVSAFRYVSISLLIVFVQVK</sequence>
<keyword evidence="12" id="KW-1185">Reference proteome</keyword>
<comment type="subcellular location">
    <subcellularLocation>
        <location evidence="1">Nucleus</location>
    </subcellularLocation>
</comment>
<accession>A0AAV1ABT1</accession>
<dbReference type="GO" id="GO:0008380">
    <property type="term" value="P:RNA splicing"/>
    <property type="evidence" value="ECO:0007669"/>
    <property type="project" value="UniProtKB-KW"/>
</dbReference>
<gene>
    <name evidence="11" type="ORF">VFH_IV017280</name>
</gene>
<dbReference type="EMBL" id="OX451739">
    <property type="protein sequence ID" value="CAI8606993.1"/>
    <property type="molecule type" value="Genomic_DNA"/>
</dbReference>
<protein>
    <recommendedName>
        <fullName evidence="10">Pinin/SDK/MemA protein domain-containing protein</fullName>
    </recommendedName>
</protein>
<feature type="region of interest" description="Disordered" evidence="9">
    <location>
        <begin position="99"/>
        <end position="136"/>
    </location>
</feature>
<dbReference type="Pfam" id="PF04696">
    <property type="entry name" value="Pinin_SDK_memA"/>
    <property type="match status" value="1"/>
</dbReference>
<dbReference type="GO" id="GO:0071013">
    <property type="term" value="C:catalytic step 2 spliceosome"/>
    <property type="evidence" value="ECO:0007669"/>
    <property type="project" value="TreeGrafter"/>
</dbReference>
<comment type="similarity">
    <text evidence="2">Belongs to the pinin family.</text>
</comment>
<dbReference type="GO" id="GO:0006397">
    <property type="term" value="P:mRNA processing"/>
    <property type="evidence" value="ECO:0007669"/>
    <property type="project" value="UniProtKB-KW"/>
</dbReference>
<feature type="compositionally biased region" description="Polar residues" evidence="9">
    <location>
        <begin position="99"/>
        <end position="128"/>
    </location>
</feature>
<name>A0AAV1ABT1_VICFA</name>
<proteinExistence type="inferred from homology"/>
<organism evidence="11 12">
    <name type="scientific">Vicia faba</name>
    <name type="common">Broad bean</name>
    <name type="synonym">Faba vulgaris</name>
    <dbReference type="NCBI Taxonomy" id="3906"/>
    <lineage>
        <taxon>Eukaryota</taxon>
        <taxon>Viridiplantae</taxon>
        <taxon>Streptophyta</taxon>
        <taxon>Embryophyta</taxon>
        <taxon>Tracheophyta</taxon>
        <taxon>Spermatophyta</taxon>
        <taxon>Magnoliopsida</taxon>
        <taxon>eudicotyledons</taxon>
        <taxon>Gunneridae</taxon>
        <taxon>Pentapetalae</taxon>
        <taxon>rosids</taxon>
        <taxon>fabids</taxon>
        <taxon>Fabales</taxon>
        <taxon>Fabaceae</taxon>
        <taxon>Papilionoideae</taxon>
        <taxon>50 kb inversion clade</taxon>
        <taxon>NPAAA clade</taxon>
        <taxon>Hologalegina</taxon>
        <taxon>IRL clade</taxon>
        <taxon>Fabeae</taxon>
        <taxon>Vicia</taxon>
    </lineage>
</organism>
<dbReference type="InterPro" id="IPR039853">
    <property type="entry name" value="Pinin"/>
</dbReference>
<evidence type="ECO:0000256" key="6">
    <source>
        <dbReference type="ARBA" id="ARBA00023187"/>
    </source>
</evidence>
<keyword evidence="5" id="KW-0804">Transcription</keyword>
<dbReference type="InterPro" id="IPR006786">
    <property type="entry name" value="Pinin_SDK_MemA"/>
</dbReference>
<feature type="domain" description="Pinin/SDK/MemA protein" evidence="10">
    <location>
        <begin position="162"/>
        <end position="287"/>
    </location>
</feature>
<evidence type="ECO:0000313" key="12">
    <source>
        <dbReference type="Proteomes" id="UP001157006"/>
    </source>
</evidence>
<keyword evidence="8" id="KW-0175">Coiled coil</keyword>
<feature type="coiled-coil region" evidence="8">
    <location>
        <begin position="4"/>
        <end position="31"/>
    </location>
</feature>
<dbReference type="PANTHER" id="PTHR12707:SF0">
    <property type="entry name" value="PININ"/>
    <property type="match status" value="1"/>
</dbReference>
<evidence type="ECO:0000259" key="10">
    <source>
        <dbReference type="Pfam" id="PF04696"/>
    </source>
</evidence>
<dbReference type="AlphaFoldDB" id="A0AAV1ABT1"/>
<evidence type="ECO:0000256" key="8">
    <source>
        <dbReference type="SAM" id="Coils"/>
    </source>
</evidence>
<evidence type="ECO:0000256" key="1">
    <source>
        <dbReference type="ARBA" id="ARBA00004123"/>
    </source>
</evidence>
<evidence type="ECO:0000256" key="7">
    <source>
        <dbReference type="ARBA" id="ARBA00023242"/>
    </source>
</evidence>
<evidence type="ECO:0000256" key="5">
    <source>
        <dbReference type="ARBA" id="ARBA00023163"/>
    </source>
</evidence>
<keyword evidence="6" id="KW-0508">mRNA splicing</keyword>
<evidence type="ECO:0000256" key="3">
    <source>
        <dbReference type="ARBA" id="ARBA00022664"/>
    </source>
</evidence>
<evidence type="ECO:0000256" key="9">
    <source>
        <dbReference type="SAM" id="MobiDB-lite"/>
    </source>
</evidence>
<evidence type="ECO:0000313" key="11">
    <source>
        <dbReference type="EMBL" id="CAI8606993.1"/>
    </source>
</evidence>
<evidence type="ECO:0000256" key="2">
    <source>
        <dbReference type="ARBA" id="ARBA00010386"/>
    </source>
</evidence>